<comment type="caution">
    <text evidence="1">The sequence shown here is derived from an EMBL/GenBank/DDBJ whole genome shotgun (WGS) entry which is preliminary data.</text>
</comment>
<name>A0ACC0WVE5_9STRA</name>
<sequence>MMSVATIRQLEAKIKEDVQQINELTKIVNALQHNDKAVMQAAMQSMRRVLVFFLEKGDLENKPAEQVSVKKAKAGDVPATEKFRRWLWDIYVNFLKQMLQWLGDADADSNLRVGALRTLMEFVSREHAIRGTHTPIFGNETFARVAQELAKTTKLKGELESVFKGEYVGAFMDVQYYMIEDTDGLYLLLDQLKNLAQILDSAHSNLEKNEVENSVLVTNALRMLEMVQMPYDAEEITSFLVESQDFSLPENELVSSDDESDDEQEEVLNTAGTKRKAETDSMTKKTQESRGLRSVKQHRYVFSLAWIAVLRHKLPQDAYNKVLVQMPDEIMPHLVNPLLLADFLTDSYNIGGVTSLLALNSLFTLIQDYNFDSPDFYNKLYALLSDPSLYSAKQRDRFFKLLNLFLSSTHLPAYMVAAFAKRLSRSALTADPGAILFILPMVYNLILRHKECLQLIHRSGAFTAAEKAAKRREELSSGTAVDAAAKQLANEKKEIVLKDGHDPFANDEIDPIKCNALQSSLWEVSAMKHHYNADVALKARMFEEKLRHQFLNVDESMGITYKSLFEKQLKRKEKGKVPLAFEPFTTLLSSSVDRSNNSEIKEENNIFAHVFEL</sequence>
<reference evidence="1 2" key="1">
    <citation type="journal article" date="2022" name="bioRxiv">
        <title>The genome of the oomycete Peronosclerospora sorghi, a cosmopolitan pathogen of maize and sorghum, is inflated with dispersed pseudogenes.</title>
        <authorList>
            <person name="Fletcher K."/>
            <person name="Martin F."/>
            <person name="Isakeit T."/>
            <person name="Cavanaugh K."/>
            <person name="Magill C."/>
            <person name="Michelmore R."/>
        </authorList>
    </citation>
    <scope>NUCLEOTIDE SEQUENCE [LARGE SCALE GENOMIC DNA]</scope>
    <source>
        <strain evidence="1">P6</strain>
    </source>
</reference>
<evidence type="ECO:0000313" key="2">
    <source>
        <dbReference type="Proteomes" id="UP001163321"/>
    </source>
</evidence>
<organism evidence="1 2">
    <name type="scientific">Peronosclerospora sorghi</name>
    <dbReference type="NCBI Taxonomy" id="230839"/>
    <lineage>
        <taxon>Eukaryota</taxon>
        <taxon>Sar</taxon>
        <taxon>Stramenopiles</taxon>
        <taxon>Oomycota</taxon>
        <taxon>Peronosporomycetes</taxon>
        <taxon>Peronosporales</taxon>
        <taxon>Peronosporaceae</taxon>
        <taxon>Peronosclerospora</taxon>
    </lineage>
</organism>
<keyword evidence="2" id="KW-1185">Reference proteome</keyword>
<dbReference type="EMBL" id="CM047580">
    <property type="protein sequence ID" value="KAI9922913.1"/>
    <property type="molecule type" value="Genomic_DNA"/>
</dbReference>
<accession>A0ACC0WVE5</accession>
<protein>
    <submittedName>
        <fullName evidence="1">Uncharacterized protein</fullName>
    </submittedName>
</protein>
<gene>
    <name evidence="1" type="ORF">PsorP6_002529</name>
</gene>
<proteinExistence type="predicted"/>
<evidence type="ECO:0000313" key="1">
    <source>
        <dbReference type="EMBL" id="KAI9922913.1"/>
    </source>
</evidence>
<dbReference type="Proteomes" id="UP001163321">
    <property type="component" value="Chromosome 1"/>
</dbReference>